<feature type="compositionally biased region" description="Polar residues" evidence="1">
    <location>
        <begin position="84"/>
        <end position="104"/>
    </location>
</feature>
<sequence length="113" mass="12234">MEVSINAKKILRGRTTRFGLVHAGRKERGKVDTTVYGIATIVSSSFSTASTIAWCTSMSTWDQIGGENRRIVGLLVQTMKKASEQSPTHTREGTFQTREFSSSAGDDAAMGGM</sequence>
<feature type="region of interest" description="Disordered" evidence="1">
    <location>
        <begin position="82"/>
        <end position="113"/>
    </location>
</feature>
<gene>
    <name evidence="2" type="ORF">PENDEC_c037G00467</name>
</gene>
<accession>A0A1V6NRQ1</accession>
<dbReference type="EMBL" id="MDYL01000037">
    <property type="protein sequence ID" value="OQD67383.1"/>
    <property type="molecule type" value="Genomic_DNA"/>
</dbReference>
<proteinExistence type="predicted"/>
<name>A0A1V6NRQ1_PENDC</name>
<evidence type="ECO:0000313" key="2">
    <source>
        <dbReference type="EMBL" id="OQD67383.1"/>
    </source>
</evidence>
<reference evidence="3" key="1">
    <citation type="journal article" date="2017" name="Nat. Microbiol.">
        <title>Global analysis of biosynthetic gene clusters reveals vast potential of secondary metabolite production in Penicillium species.</title>
        <authorList>
            <person name="Nielsen J.C."/>
            <person name="Grijseels S."/>
            <person name="Prigent S."/>
            <person name="Ji B."/>
            <person name="Dainat J."/>
            <person name="Nielsen K.F."/>
            <person name="Frisvad J.C."/>
            <person name="Workman M."/>
            <person name="Nielsen J."/>
        </authorList>
    </citation>
    <scope>NUCLEOTIDE SEQUENCE [LARGE SCALE GENOMIC DNA]</scope>
    <source>
        <strain evidence="3">IBT 11843</strain>
    </source>
</reference>
<protein>
    <submittedName>
        <fullName evidence="2">Uncharacterized protein</fullName>
    </submittedName>
</protein>
<keyword evidence="3" id="KW-1185">Reference proteome</keyword>
<dbReference type="AlphaFoldDB" id="A0A1V6NRQ1"/>
<evidence type="ECO:0000256" key="1">
    <source>
        <dbReference type="SAM" id="MobiDB-lite"/>
    </source>
</evidence>
<dbReference type="OrthoDB" id="4349137at2759"/>
<dbReference type="Proteomes" id="UP000191522">
    <property type="component" value="Unassembled WGS sequence"/>
</dbReference>
<evidence type="ECO:0000313" key="3">
    <source>
        <dbReference type="Proteomes" id="UP000191522"/>
    </source>
</evidence>
<organism evidence="2 3">
    <name type="scientific">Penicillium decumbens</name>
    <dbReference type="NCBI Taxonomy" id="69771"/>
    <lineage>
        <taxon>Eukaryota</taxon>
        <taxon>Fungi</taxon>
        <taxon>Dikarya</taxon>
        <taxon>Ascomycota</taxon>
        <taxon>Pezizomycotina</taxon>
        <taxon>Eurotiomycetes</taxon>
        <taxon>Eurotiomycetidae</taxon>
        <taxon>Eurotiales</taxon>
        <taxon>Aspergillaceae</taxon>
        <taxon>Penicillium</taxon>
    </lineage>
</organism>
<comment type="caution">
    <text evidence="2">The sequence shown here is derived from an EMBL/GenBank/DDBJ whole genome shotgun (WGS) entry which is preliminary data.</text>
</comment>